<organism evidence="1 2">
    <name type="scientific">Callosobruchus maculatus</name>
    <name type="common">Southern cowpea weevil</name>
    <name type="synonym">Pulse bruchid</name>
    <dbReference type="NCBI Taxonomy" id="64391"/>
    <lineage>
        <taxon>Eukaryota</taxon>
        <taxon>Metazoa</taxon>
        <taxon>Ecdysozoa</taxon>
        <taxon>Arthropoda</taxon>
        <taxon>Hexapoda</taxon>
        <taxon>Insecta</taxon>
        <taxon>Pterygota</taxon>
        <taxon>Neoptera</taxon>
        <taxon>Endopterygota</taxon>
        <taxon>Coleoptera</taxon>
        <taxon>Polyphaga</taxon>
        <taxon>Cucujiformia</taxon>
        <taxon>Chrysomeloidea</taxon>
        <taxon>Chrysomelidae</taxon>
        <taxon>Bruchinae</taxon>
        <taxon>Bruchini</taxon>
        <taxon>Callosobruchus</taxon>
    </lineage>
</organism>
<dbReference type="AlphaFoldDB" id="A0A653BPM5"/>
<sequence length="66" mass="7557">ENGVNLTLQGYQEVIRSSSGKVKVPWIEGGLLAWIRLPVTTTTTTEKKILQFRKLSNRRQGFVKHF</sequence>
<evidence type="ECO:0000313" key="1">
    <source>
        <dbReference type="EMBL" id="VEN37532.1"/>
    </source>
</evidence>
<dbReference type="EMBL" id="CAACVG010003468">
    <property type="protein sequence ID" value="VEN37532.1"/>
    <property type="molecule type" value="Genomic_DNA"/>
</dbReference>
<reference evidence="1 2" key="1">
    <citation type="submission" date="2019-01" db="EMBL/GenBank/DDBJ databases">
        <authorList>
            <person name="Sayadi A."/>
        </authorList>
    </citation>
    <scope>NUCLEOTIDE SEQUENCE [LARGE SCALE GENOMIC DNA]</scope>
</reference>
<accession>A0A653BPM5</accession>
<evidence type="ECO:0000313" key="2">
    <source>
        <dbReference type="Proteomes" id="UP000410492"/>
    </source>
</evidence>
<dbReference type="Proteomes" id="UP000410492">
    <property type="component" value="Unassembled WGS sequence"/>
</dbReference>
<keyword evidence="2" id="KW-1185">Reference proteome</keyword>
<dbReference type="OrthoDB" id="6287506at2759"/>
<name>A0A653BPM5_CALMS</name>
<protein>
    <submittedName>
        <fullName evidence="1">Uncharacterized protein</fullName>
    </submittedName>
</protein>
<gene>
    <name evidence="1" type="ORF">CALMAC_LOCUS2749</name>
</gene>
<proteinExistence type="predicted"/>
<feature type="non-terminal residue" evidence="1">
    <location>
        <position position="1"/>
    </location>
</feature>